<accession>A0A382TAP8</accession>
<proteinExistence type="predicted"/>
<sequence length="176" mass="18767">VPYVLVEDFKSGIDTRRTAVTSVPGSLFGNDSSGTAGLTNAHITRGGEIEKRKAFKVWATLPDDTFGLAAGGRRVYIFGSLPSGSVDMSGQPAELSYTQLEHKWGQPPTAGAYHMSEVLSVAWFNGKVYVSALFEDGKISHYWGTIADPGVPSSGGSPVNRIVEIFDGRARANSTI</sequence>
<organism evidence="1">
    <name type="scientific">marine metagenome</name>
    <dbReference type="NCBI Taxonomy" id="408172"/>
    <lineage>
        <taxon>unclassified sequences</taxon>
        <taxon>metagenomes</taxon>
        <taxon>ecological metagenomes</taxon>
    </lineage>
</organism>
<name>A0A382TAP8_9ZZZZ</name>
<protein>
    <submittedName>
        <fullName evidence="1">Uncharacterized protein</fullName>
    </submittedName>
</protein>
<reference evidence="1" key="1">
    <citation type="submission" date="2018-05" db="EMBL/GenBank/DDBJ databases">
        <authorList>
            <person name="Lanie J.A."/>
            <person name="Ng W.-L."/>
            <person name="Kazmierczak K.M."/>
            <person name="Andrzejewski T.M."/>
            <person name="Davidsen T.M."/>
            <person name="Wayne K.J."/>
            <person name="Tettelin H."/>
            <person name="Glass J.I."/>
            <person name="Rusch D."/>
            <person name="Podicherti R."/>
            <person name="Tsui H.-C.T."/>
            <person name="Winkler M.E."/>
        </authorList>
    </citation>
    <scope>NUCLEOTIDE SEQUENCE</scope>
</reference>
<feature type="non-terminal residue" evidence="1">
    <location>
        <position position="1"/>
    </location>
</feature>
<feature type="non-terminal residue" evidence="1">
    <location>
        <position position="176"/>
    </location>
</feature>
<dbReference type="AlphaFoldDB" id="A0A382TAP8"/>
<dbReference type="EMBL" id="UINC01135198">
    <property type="protein sequence ID" value="SVD19204.1"/>
    <property type="molecule type" value="Genomic_DNA"/>
</dbReference>
<gene>
    <name evidence="1" type="ORF">METZ01_LOCUS372058</name>
</gene>
<evidence type="ECO:0000313" key="1">
    <source>
        <dbReference type="EMBL" id="SVD19204.1"/>
    </source>
</evidence>